<dbReference type="InterPro" id="IPR027417">
    <property type="entry name" value="P-loop_NTPase"/>
</dbReference>
<dbReference type="RefSeq" id="WP_320314804.1">
    <property type="nucleotide sequence ID" value="NZ_JAVIKH010000053.1"/>
</dbReference>
<proteinExistence type="predicted"/>
<dbReference type="InterPro" id="IPR050678">
    <property type="entry name" value="DNA_Partitioning_ATPase"/>
</dbReference>
<reference evidence="3" key="1">
    <citation type="submission" date="2023-07" db="EMBL/GenBank/DDBJ databases">
        <authorList>
            <person name="Colorado M.A."/>
            <person name="Villamil L.M."/>
            <person name="Melo J.F."/>
            <person name="Rodriguez J.A."/>
            <person name="Ruiz R.Y."/>
        </authorList>
    </citation>
    <scope>NUCLEOTIDE SEQUENCE [LARGE SCALE GENOMIC DNA]</scope>
    <source>
        <strain evidence="3">C33</strain>
    </source>
</reference>
<protein>
    <submittedName>
        <fullName evidence="2">ParA family protein</fullName>
    </submittedName>
</protein>
<dbReference type="Pfam" id="PF13614">
    <property type="entry name" value="AAA_31"/>
    <property type="match status" value="1"/>
</dbReference>
<dbReference type="PANTHER" id="PTHR13696:SF99">
    <property type="entry name" value="COBYRINIC ACID AC-DIAMIDE SYNTHASE"/>
    <property type="match status" value="1"/>
</dbReference>
<evidence type="ECO:0000313" key="2">
    <source>
        <dbReference type="EMBL" id="MDX8337480.1"/>
    </source>
</evidence>
<dbReference type="CDD" id="cd02042">
    <property type="entry name" value="ParAB_family"/>
    <property type="match status" value="1"/>
</dbReference>
<feature type="domain" description="AAA" evidence="1">
    <location>
        <begin position="1"/>
        <end position="175"/>
    </location>
</feature>
<keyword evidence="3" id="KW-1185">Reference proteome</keyword>
<name>A0ABU4WGH2_9FUSO</name>
<dbReference type="PANTHER" id="PTHR13696">
    <property type="entry name" value="P-LOOP CONTAINING NUCLEOSIDE TRIPHOSPHATE HYDROLASE"/>
    <property type="match status" value="1"/>
</dbReference>
<dbReference type="EMBL" id="JAVIKH010000053">
    <property type="protein sequence ID" value="MDX8337480.1"/>
    <property type="molecule type" value="Genomic_DNA"/>
</dbReference>
<organism evidence="2 3">
    <name type="scientific">Candidatus Cetobacterium colombiensis</name>
    <dbReference type="NCBI Taxonomy" id="3073100"/>
    <lineage>
        <taxon>Bacteria</taxon>
        <taxon>Fusobacteriati</taxon>
        <taxon>Fusobacteriota</taxon>
        <taxon>Fusobacteriia</taxon>
        <taxon>Fusobacteriales</taxon>
        <taxon>Fusobacteriaceae</taxon>
        <taxon>Cetobacterium</taxon>
    </lineage>
</organism>
<sequence>MRKIVIANNKGGVAKTTSALNLIGYFAKKGYKVLAIDLDPQGNLTDAFGIDLENLEKTAYDALKDKDLSESLLSIAENIDLLPSNLDVEKANLDFVSILGRELLLKKGLSKLEDNYDICIMDTSPNLSTLTLNALTSADSVYIPLKSGYFEMRGASVLLEVIENVKEDINPNLNIGGVFLTQYDSRVNMASEVIEQLENYFGDKLINAKIRNNISLVEAPALMKNIFEYKPNSNGAKDYEALGDEILKREQI</sequence>
<dbReference type="SUPFAM" id="SSF52540">
    <property type="entry name" value="P-loop containing nucleoside triphosphate hydrolases"/>
    <property type="match status" value="1"/>
</dbReference>
<comment type="caution">
    <text evidence="2">The sequence shown here is derived from an EMBL/GenBank/DDBJ whole genome shotgun (WGS) entry which is preliminary data.</text>
</comment>
<gene>
    <name evidence="2" type="ORF">RFV38_13425</name>
</gene>
<evidence type="ECO:0000259" key="1">
    <source>
        <dbReference type="Pfam" id="PF13614"/>
    </source>
</evidence>
<dbReference type="Gene3D" id="3.40.50.300">
    <property type="entry name" value="P-loop containing nucleotide triphosphate hydrolases"/>
    <property type="match status" value="1"/>
</dbReference>
<dbReference type="InterPro" id="IPR025669">
    <property type="entry name" value="AAA_dom"/>
</dbReference>
<dbReference type="PIRSF" id="PIRSF009320">
    <property type="entry name" value="Nuc_binding_HP_1000"/>
    <property type="match status" value="1"/>
</dbReference>
<evidence type="ECO:0000313" key="3">
    <source>
        <dbReference type="Proteomes" id="UP001279681"/>
    </source>
</evidence>
<dbReference type="Proteomes" id="UP001279681">
    <property type="component" value="Unassembled WGS sequence"/>
</dbReference>
<accession>A0ABU4WGH2</accession>